<dbReference type="GO" id="GO:0003677">
    <property type="term" value="F:DNA binding"/>
    <property type="evidence" value="ECO:0007669"/>
    <property type="project" value="UniProtKB-KW"/>
</dbReference>
<organism evidence="2 3">
    <name type="scientific">Prosthecobacter vanneervenii</name>
    <dbReference type="NCBI Taxonomy" id="48466"/>
    <lineage>
        <taxon>Bacteria</taxon>
        <taxon>Pseudomonadati</taxon>
        <taxon>Verrucomicrobiota</taxon>
        <taxon>Verrucomicrobiia</taxon>
        <taxon>Verrucomicrobiales</taxon>
        <taxon>Verrucomicrobiaceae</taxon>
        <taxon>Prosthecobacter</taxon>
    </lineage>
</organism>
<dbReference type="RefSeq" id="WP_184340177.1">
    <property type="nucleotide sequence ID" value="NZ_JACHIG010000005.1"/>
</dbReference>
<dbReference type="GO" id="GO:0003700">
    <property type="term" value="F:DNA-binding transcription factor activity"/>
    <property type="evidence" value="ECO:0007669"/>
    <property type="project" value="InterPro"/>
</dbReference>
<dbReference type="Pfam" id="PF12802">
    <property type="entry name" value="MarR_2"/>
    <property type="match status" value="1"/>
</dbReference>
<dbReference type="GO" id="GO:0006950">
    <property type="term" value="P:response to stress"/>
    <property type="evidence" value="ECO:0007669"/>
    <property type="project" value="TreeGrafter"/>
</dbReference>
<dbReference type="EMBL" id="JACHIG010000005">
    <property type="protein sequence ID" value="MBB5033267.1"/>
    <property type="molecule type" value="Genomic_DNA"/>
</dbReference>
<keyword evidence="2" id="KW-0238">DNA-binding</keyword>
<protein>
    <submittedName>
        <fullName evidence="2">DNA-binding MarR family transcriptional regulator</fullName>
    </submittedName>
</protein>
<dbReference type="Proteomes" id="UP000590740">
    <property type="component" value="Unassembled WGS sequence"/>
</dbReference>
<dbReference type="PANTHER" id="PTHR33164:SF43">
    <property type="entry name" value="HTH-TYPE TRANSCRIPTIONAL REPRESSOR YETL"/>
    <property type="match status" value="1"/>
</dbReference>
<dbReference type="SMART" id="SM00347">
    <property type="entry name" value="HTH_MARR"/>
    <property type="match status" value="1"/>
</dbReference>
<dbReference type="InterPro" id="IPR039422">
    <property type="entry name" value="MarR/SlyA-like"/>
</dbReference>
<feature type="domain" description="HTH marR-type" evidence="1">
    <location>
        <begin position="27"/>
        <end position="163"/>
    </location>
</feature>
<proteinExistence type="predicted"/>
<dbReference type="InterPro" id="IPR000835">
    <property type="entry name" value="HTH_MarR-typ"/>
</dbReference>
<accession>A0A7W7YC31</accession>
<evidence type="ECO:0000313" key="2">
    <source>
        <dbReference type="EMBL" id="MBB5033267.1"/>
    </source>
</evidence>
<dbReference type="InterPro" id="IPR036390">
    <property type="entry name" value="WH_DNA-bd_sf"/>
</dbReference>
<dbReference type="InterPro" id="IPR036388">
    <property type="entry name" value="WH-like_DNA-bd_sf"/>
</dbReference>
<dbReference type="SUPFAM" id="SSF46785">
    <property type="entry name" value="Winged helix' DNA-binding domain"/>
    <property type="match status" value="1"/>
</dbReference>
<dbReference type="PROSITE" id="PS50995">
    <property type="entry name" value="HTH_MARR_2"/>
    <property type="match status" value="1"/>
</dbReference>
<sequence>MSSLIRQLSSLPTRAADSQTPAGMSPLDDLPALIAQTNIHFQALVERTLAELQLDKLLRPGMAPVLFALYEQDGCIIKDLAVRTRRSAAALNSLLGRLAKSGVVTLRACPQDGRAVRVRLTAKGRKIEPRVRELHRRVQAAVEHGLGAGEAALVSTMLRRVVAGLQQNETLQN</sequence>
<keyword evidence="3" id="KW-1185">Reference proteome</keyword>
<reference evidence="2 3" key="1">
    <citation type="submission" date="2020-08" db="EMBL/GenBank/DDBJ databases">
        <title>Genomic Encyclopedia of Type Strains, Phase IV (KMG-IV): sequencing the most valuable type-strain genomes for metagenomic binning, comparative biology and taxonomic classification.</title>
        <authorList>
            <person name="Goeker M."/>
        </authorList>
    </citation>
    <scope>NUCLEOTIDE SEQUENCE [LARGE SCALE GENOMIC DNA]</scope>
    <source>
        <strain evidence="2 3">DSM 12252</strain>
    </source>
</reference>
<dbReference type="Gene3D" id="1.10.10.10">
    <property type="entry name" value="Winged helix-like DNA-binding domain superfamily/Winged helix DNA-binding domain"/>
    <property type="match status" value="1"/>
</dbReference>
<gene>
    <name evidence="2" type="ORF">HNQ65_002850</name>
</gene>
<evidence type="ECO:0000259" key="1">
    <source>
        <dbReference type="PROSITE" id="PS50995"/>
    </source>
</evidence>
<comment type="caution">
    <text evidence="2">The sequence shown here is derived from an EMBL/GenBank/DDBJ whole genome shotgun (WGS) entry which is preliminary data.</text>
</comment>
<name>A0A7W7YC31_9BACT</name>
<dbReference type="PANTHER" id="PTHR33164">
    <property type="entry name" value="TRANSCRIPTIONAL REGULATOR, MARR FAMILY"/>
    <property type="match status" value="1"/>
</dbReference>
<evidence type="ECO:0000313" key="3">
    <source>
        <dbReference type="Proteomes" id="UP000590740"/>
    </source>
</evidence>
<dbReference type="AlphaFoldDB" id="A0A7W7YC31"/>